<proteinExistence type="predicted"/>
<dbReference type="Proteomes" id="UP001212498">
    <property type="component" value="Unassembled WGS sequence"/>
</dbReference>
<keyword evidence="2" id="KW-1185">Reference proteome</keyword>
<accession>A0ABT4T0C6</accession>
<organism evidence="1 2">
    <name type="scientific">Nonomuraea ferruginea</name>
    <dbReference type="NCBI Taxonomy" id="46174"/>
    <lineage>
        <taxon>Bacteria</taxon>
        <taxon>Bacillati</taxon>
        <taxon>Actinomycetota</taxon>
        <taxon>Actinomycetes</taxon>
        <taxon>Streptosporangiales</taxon>
        <taxon>Streptosporangiaceae</taxon>
        <taxon>Nonomuraea</taxon>
    </lineage>
</organism>
<evidence type="ECO:0000313" key="1">
    <source>
        <dbReference type="EMBL" id="MDA0642724.1"/>
    </source>
</evidence>
<name>A0ABT4T0C6_9ACTN</name>
<protein>
    <recommendedName>
        <fullName evidence="3">MarR family transcriptional regulator</fullName>
    </recommendedName>
</protein>
<sequence length="266" mass="28509">MPSLDTLLAGLAKERATGALRVGRAGTVYLDDGRITYMTCAQVPGAERLLAAGGRVPESALRRLQADGGAERLLEEGRVTLGELQYCVLGAVLDAAFFLLPVTGARPRFRPGEGHWLGGRWYFDVPGLVRECARRRARLAETWPRADLDTSPVRAAPRMPGQSVTLSDVQWEVAIGADGEATPLELAKRLGRSGYAVLLAVRRLAAAGLIVAAEGAEPLPRRVKRLDVARHRADATAGGPLGPVVTGDPTDIELLLRLRKALEELT</sequence>
<dbReference type="EMBL" id="JAPNUD010000048">
    <property type="protein sequence ID" value="MDA0642724.1"/>
    <property type="molecule type" value="Genomic_DNA"/>
</dbReference>
<gene>
    <name evidence="1" type="ORF">OUY24_19020</name>
</gene>
<evidence type="ECO:0008006" key="3">
    <source>
        <dbReference type="Google" id="ProtNLM"/>
    </source>
</evidence>
<dbReference type="RefSeq" id="WP_271277186.1">
    <property type="nucleotide sequence ID" value="NZ_BAABFD010000011.1"/>
</dbReference>
<comment type="caution">
    <text evidence="1">The sequence shown here is derived from an EMBL/GenBank/DDBJ whole genome shotgun (WGS) entry which is preliminary data.</text>
</comment>
<evidence type="ECO:0000313" key="2">
    <source>
        <dbReference type="Proteomes" id="UP001212498"/>
    </source>
</evidence>
<reference evidence="1 2" key="1">
    <citation type="submission" date="2022-11" db="EMBL/GenBank/DDBJ databases">
        <title>Nonomuraea corallina sp. nov., a new species of the genus Nonomuraea isolated from sea side sediment in Thai sea.</title>
        <authorList>
            <person name="Ngamcharungchit C."/>
            <person name="Matsumoto A."/>
            <person name="Suriyachadkun C."/>
            <person name="Panbangred W."/>
            <person name="Inahashi Y."/>
            <person name="Intra B."/>
        </authorList>
    </citation>
    <scope>NUCLEOTIDE SEQUENCE [LARGE SCALE GENOMIC DNA]</scope>
    <source>
        <strain evidence="1 2">DSM 43553</strain>
    </source>
</reference>